<keyword evidence="1" id="KW-0472">Membrane</keyword>
<dbReference type="RefSeq" id="WP_350270837.1">
    <property type="nucleotide sequence ID" value="NZ_CP158281.1"/>
</dbReference>
<evidence type="ECO:0000313" key="2">
    <source>
        <dbReference type="EMBL" id="XBV90012.1"/>
    </source>
</evidence>
<evidence type="ECO:0008006" key="3">
    <source>
        <dbReference type="Google" id="ProtNLM"/>
    </source>
</evidence>
<reference evidence="2" key="1">
    <citation type="submission" date="2024-06" db="EMBL/GenBank/DDBJ databases">
        <title>Brevibacterium koreense sp. nov., isolated from jogae-jeotgal, a Korean fermented seafood.</title>
        <authorList>
            <person name="Whon T.W."/>
            <person name="Nam S."/>
            <person name="Kim Y."/>
        </authorList>
    </citation>
    <scope>NUCLEOTIDE SEQUENCE</scope>
    <source>
        <strain evidence="2">CBA3109</strain>
    </source>
</reference>
<dbReference type="KEGG" id="bkr:AAFP32_04600"/>
<feature type="transmembrane region" description="Helical" evidence="1">
    <location>
        <begin position="28"/>
        <end position="45"/>
    </location>
</feature>
<protein>
    <recommendedName>
        <fullName evidence="3">DUF4175 domain-containing protein</fullName>
    </recommendedName>
</protein>
<dbReference type="AlphaFoldDB" id="A0AAU7UN86"/>
<gene>
    <name evidence="2" type="ORF">AAFP32_04600</name>
</gene>
<dbReference type="EMBL" id="CP158281">
    <property type="protein sequence ID" value="XBV90012.1"/>
    <property type="molecule type" value="Genomic_DNA"/>
</dbReference>
<proteinExistence type="predicted"/>
<feature type="transmembrane region" description="Helical" evidence="1">
    <location>
        <begin position="6"/>
        <end position="23"/>
    </location>
</feature>
<accession>A0AAU7UN86</accession>
<name>A0AAU7UN86_9MICO</name>
<organism evidence="2">
    <name type="scientific">Brevibacterium koreense</name>
    <dbReference type="NCBI Taxonomy" id="3140787"/>
    <lineage>
        <taxon>Bacteria</taxon>
        <taxon>Bacillati</taxon>
        <taxon>Actinomycetota</taxon>
        <taxon>Actinomycetes</taxon>
        <taxon>Micrococcales</taxon>
        <taxon>Brevibacteriaceae</taxon>
        <taxon>Brevibacterium</taxon>
    </lineage>
</organism>
<keyword evidence="1" id="KW-1133">Transmembrane helix</keyword>
<sequence length="73" mass="7518">MDIGVIVALVIAGFLLVSILGIAIKLAIFACAALAAASFLHIFLVESSGPLWLAAIGGTLGFFFLCALTARPR</sequence>
<feature type="transmembrane region" description="Helical" evidence="1">
    <location>
        <begin position="51"/>
        <end position="70"/>
    </location>
</feature>
<keyword evidence="1" id="KW-0812">Transmembrane</keyword>
<evidence type="ECO:0000256" key="1">
    <source>
        <dbReference type="SAM" id="Phobius"/>
    </source>
</evidence>